<dbReference type="AlphaFoldDB" id="A0A6C0IKX7"/>
<accession>A0A6C0IKX7</accession>
<reference evidence="2" key="1">
    <citation type="journal article" date="2020" name="Nature">
        <title>Giant virus diversity and host interactions through global metagenomics.</title>
        <authorList>
            <person name="Schulz F."/>
            <person name="Roux S."/>
            <person name="Paez-Espino D."/>
            <person name="Jungbluth S."/>
            <person name="Walsh D.A."/>
            <person name="Denef V.J."/>
            <person name="McMahon K.D."/>
            <person name="Konstantinidis K.T."/>
            <person name="Eloe-Fadrosh E.A."/>
            <person name="Kyrpides N.C."/>
            <person name="Woyke T."/>
        </authorList>
    </citation>
    <scope>NUCLEOTIDE SEQUENCE</scope>
    <source>
        <strain evidence="2">GVMAG-M-3300023184-88</strain>
    </source>
</reference>
<evidence type="ECO:0000313" key="2">
    <source>
        <dbReference type="EMBL" id="QHT92537.1"/>
    </source>
</evidence>
<dbReference type="EMBL" id="MN740188">
    <property type="protein sequence ID" value="QHT92537.1"/>
    <property type="molecule type" value="Genomic_DNA"/>
</dbReference>
<organism evidence="2">
    <name type="scientific">viral metagenome</name>
    <dbReference type="NCBI Taxonomy" id="1070528"/>
    <lineage>
        <taxon>unclassified sequences</taxon>
        <taxon>metagenomes</taxon>
        <taxon>organismal metagenomes</taxon>
    </lineage>
</organism>
<proteinExistence type="predicted"/>
<keyword evidence="1" id="KW-0812">Transmembrane</keyword>
<evidence type="ECO:0000256" key="1">
    <source>
        <dbReference type="SAM" id="Phobius"/>
    </source>
</evidence>
<name>A0A6C0IKX7_9ZZZZ</name>
<keyword evidence="1" id="KW-0472">Membrane</keyword>
<feature type="transmembrane region" description="Helical" evidence="1">
    <location>
        <begin position="68"/>
        <end position="89"/>
    </location>
</feature>
<keyword evidence="1" id="KW-1133">Transmembrane helix</keyword>
<evidence type="ECO:0008006" key="3">
    <source>
        <dbReference type="Google" id="ProtNLM"/>
    </source>
</evidence>
<protein>
    <recommendedName>
        <fullName evidence="3">Hedgehog/Intein (Hint) domain-containing protein</fullName>
    </recommendedName>
</protein>
<sequence>MAMAMPSIMPSMPPVDTTSLKNVPLQPPVIQPNTQTTSESILSSFTTMLSSKSDAVETKTELWSFANALFFLILIILVFIGILFSATVFSNIQHIKDDWANQRCSPTIMPFASMFGYNTKDNFEFCMGKVFTIYANPYLGSMGTMFGQFTTVLQSLFDSLNSMRNTVATLGGGINVVFQEFTDRISNFFFKLRLSAIHLKSLFMRMYAVLFSVMYMGTSAMTGMSSFTNTFLFSFLDTFCFPANTEIIVQGKGRMPITEVKMGDVLLPGGSTVTATFQFYSRGQPMVKLGPVTVSTNHYVMHNGKPIKAGEHPSAIQLGPWDSDELLYCFNTDNHIIPVEYLSFIDYDETPDGDEESMNFLDAQLNSTKMRKKKYAFTECGFALGPDTKIKTKNGLIYAKDIRVGDKLTTGSEVVGVIRKQIHEICTVNGTEITPATLFWQNTEWVRYGEVYPFVKQEKEFVSFVVVPNSQLELEDGTRVRDYMELCSPDAETYYTAHLEGN</sequence>
<feature type="transmembrane region" description="Helical" evidence="1">
    <location>
        <begin position="202"/>
        <end position="224"/>
    </location>
</feature>